<accession>N1MJE5</accession>
<keyword evidence="2" id="KW-1185">Reference proteome</keyword>
<reference evidence="1 2" key="1">
    <citation type="submission" date="2013-03" db="EMBL/GenBank/DDBJ databases">
        <authorList>
            <person name="Le V."/>
        </authorList>
    </citation>
    <scope>NUCLEOTIDE SEQUENCE [LARGE SCALE GENOMIC DNA]</scope>
    <source>
        <strain evidence="1 2">BiD32</strain>
    </source>
</reference>
<name>N1MJE5_9SPHN</name>
<proteinExistence type="predicted"/>
<gene>
    <name evidence="1" type="ORF">EBBID32_950</name>
</gene>
<dbReference type="AlphaFoldDB" id="N1MJE5"/>
<reference evidence="2" key="2">
    <citation type="submission" date="2013-04" db="EMBL/GenBank/DDBJ databases">
        <title>Bisphenol A degrading Sphingobium sp. strain BiD32.</title>
        <authorList>
            <person name="Nielsen J.L."/>
            <person name="Zhou N.A."/>
            <person name="Kjeldal H."/>
        </authorList>
    </citation>
    <scope>NUCLEOTIDE SEQUENCE [LARGE SCALE GENOMIC DNA]</scope>
    <source>
        <strain evidence="2">BiD32</strain>
    </source>
</reference>
<sequence length="50" mass="5278">MERTKANQLAPAPFAQGRMTRHDIGQVVPVARVTDGALECIGLCGRSLAA</sequence>
<organism evidence="1 2">
    <name type="scientific">Sphingobium indicum BiD32</name>
    <dbReference type="NCBI Taxonomy" id="1301087"/>
    <lineage>
        <taxon>Bacteria</taxon>
        <taxon>Pseudomonadati</taxon>
        <taxon>Pseudomonadota</taxon>
        <taxon>Alphaproteobacteria</taxon>
        <taxon>Sphingomonadales</taxon>
        <taxon>Sphingomonadaceae</taxon>
        <taxon>Sphingobium</taxon>
    </lineage>
</organism>
<evidence type="ECO:0000313" key="2">
    <source>
        <dbReference type="Proteomes" id="UP000013201"/>
    </source>
</evidence>
<dbReference type="Proteomes" id="UP000013201">
    <property type="component" value="Unassembled WGS sequence"/>
</dbReference>
<dbReference type="EMBL" id="CAVK010000007">
    <property type="protein sequence ID" value="CCW15767.1"/>
    <property type="molecule type" value="Genomic_DNA"/>
</dbReference>
<comment type="caution">
    <text evidence="1">The sequence shown here is derived from an EMBL/GenBank/DDBJ whole genome shotgun (WGS) entry which is preliminary data.</text>
</comment>
<protein>
    <submittedName>
        <fullName evidence="1">Uncharacterized protein</fullName>
    </submittedName>
</protein>
<evidence type="ECO:0000313" key="1">
    <source>
        <dbReference type="EMBL" id="CCW15767.1"/>
    </source>
</evidence>